<comment type="caution">
    <text evidence="2">The sequence shown here is derived from an EMBL/GenBank/DDBJ whole genome shotgun (WGS) entry which is preliminary data.</text>
</comment>
<accession>A0A3N0GJV6</accession>
<dbReference type="RefSeq" id="WP_123224454.1">
    <property type="nucleotide sequence ID" value="NZ_RJSF01000044.1"/>
</dbReference>
<proteinExistence type="predicted"/>
<keyword evidence="1" id="KW-0812">Transmembrane</keyword>
<reference evidence="2 3" key="1">
    <citation type="submission" date="2018-11" db="EMBL/GenBank/DDBJ databases">
        <authorList>
            <person name="Li F."/>
        </authorList>
    </citation>
    <scope>NUCLEOTIDE SEQUENCE [LARGE SCALE GENOMIC DNA]</scope>
    <source>
        <strain evidence="2 3">Gsoil 818</strain>
    </source>
</reference>
<gene>
    <name evidence="2" type="ORF">EFL26_19020</name>
</gene>
<dbReference type="Proteomes" id="UP000279994">
    <property type="component" value="Unassembled WGS sequence"/>
</dbReference>
<dbReference type="EMBL" id="RJSF01000044">
    <property type="protein sequence ID" value="RNM12691.1"/>
    <property type="molecule type" value="Genomic_DNA"/>
</dbReference>
<feature type="transmembrane region" description="Helical" evidence="1">
    <location>
        <begin position="71"/>
        <end position="90"/>
    </location>
</feature>
<protein>
    <submittedName>
        <fullName evidence="2">Uncharacterized protein</fullName>
    </submittedName>
</protein>
<evidence type="ECO:0000256" key="1">
    <source>
        <dbReference type="SAM" id="Phobius"/>
    </source>
</evidence>
<feature type="transmembrane region" description="Helical" evidence="1">
    <location>
        <begin position="46"/>
        <end position="64"/>
    </location>
</feature>
<sequence length="145" mass="15356">MPAPVVRLLLVQGAVFAAGGLLLWWFATPVYVDGLSALTSVSWPLLLVPALALAALAGTLAGLCIRFGRRWWLAGTSLVLVSLPALYPPLFLVGKWPGSTVQETNLSDLVAAVLGWALYVVTSSGLTAVVGGQRRRDAHDSRHRG</sequence>
<keyword evidence="3" id="KW-1185">Reference proteome</keyword>
<organism evidence="2 3">
    <name type="scientific">Nocardioides pocheonensis</name>
    <dbReference type="NCBI Taxonomy" id="661485"/>
    <lineage>
        <taxon>Bacteria</taxon>
        <taxon>Bacillati</taxon>
        <taxon>Actinomycetota</taxon>
        <taxon>Actinomycetes</taxon>
        <taxon>Propionibacteriales</taxon>
        <taxon>Nocardioidaceae</taxon>
        <taxon>Nocardioides</taxon>
    </lineage>
</organism>
<keyword evidence="1" id="KW-0472">Membrane</keyword>
<feature type="transmembrane region" description="Helical" evidence="1">
    <location>
        <begin position="110"/>
        <end position="132"/>
    </location>
</feature>
<dbReference type="AlphaFoldDB" id="A0A3N0GJV6"/>
<feature type="transmembrane region" description="Helical" evidence="1">
    <location>
        <begin position="7"/>
        <end position="26"/>
    </location>
</feature>
<name>A0A3N0GJV6_9ACTN</name>
<keyword evidence="1" id="KW-1133">Transmembrane helix</keyword>
<evidence type="ECO:0000313" key="3">
    <source>
        <dbReference type="Proteomes" id="UP000279994"/>
    </source>
</evidence>
<evidence type="ECO:0000313" key="2">
    <source>
        <dbReference type="EMBL" id="RNM12691.1"/>
    </source>
</evidence>